<keyword evidence="5" id="KW-0539">Nucleus</keyword>
<sequence>MDNRKRKKGTIFDDYYSRADDVWTCRNCKKFSKKIDTAKVGTGSLSNHLKHHHKEQFKEYQKKSNEKKIQEPPEKIIKPATTDSTRQMKIDEPKIRPTDDSKSKTIDRAILEFLAAAALPLSLVDNPAFRRLIHLMDSRYHLRNRKYFGSTLLDKCVADVKEKIKKELQQQPHITLDLDEWSNNAQTHSLIGVSAHFLDENFKNKHFILGAKALKMPKDEEGISTKKKKTAHSADNMAKIVEELIKELNLYFQAPTIPRDASPAAYWKLHETVFPHLTALFKKYGTAPATSAEVERLFSLAGNIVTDLRKRLGVERLEKLLFLNANLPLLKI</sequence>
<dbReference type="PANTHER" id="PTHR46481">
    <property type="entry name" value="ZINC FINGER BED DOMAIN-CONTAINING PROTEIN 4"/>
    <property type="match status" value="1"/>
</dbReference>
<dbReference type="Pfam" id="PF05699">
    <property type="entry name" value="Dimer_Tnp_hAT"/>
    <property type="match status" value="1"/>
</dbReference>
<accession>A0A914QF20</accession>
<keyword evidence="2" id="KW-0479">Metal-binding</keyword>
<dbReference type="PANTHER" id="PTHR46481:SF10">
    <property type="entry name" value="ZINC FINGER BED DOMAIN-CONTAINING PROTEIN 39"/>
    <property type="match status" value="1"/>
</dbReference>
<keyword evidence="7" id="KW-1185">Reference proteome</keyword>
<dbReference type="InterPro" id="IPR052035">
    <property type="entry name" value="ZnF_BED_domain_contain"/>
</dbReference>
<protein>
    <submittedName>
        <fullName evidence="8">HAT C-terminal dimerisation domain-containing protein</fullName>
    </submittedName>
</protein>
<dbReference type="GO" id="GO:0008270">
    <property type="term" value="F:zinc ion binding"/>
    <property type="evidence" value="ECO:0007669"/>
    <property type="project" value="UniProtKB-KW"/>
</dbReference>
<dbReference type="InterPro" id="IPR008906">
    <property type="entry name" value="HATC_C_dom"/>
</dbReference>
<proteinExistence type="predicted"/>
<evidence type="ECO:0000259" key="6">
    <source>
        <dbReference type="Pfam" id="PF05699"/>
    </source>
</evidence>
<name>A0A914QF20_9BILA</name>
<dbReference type="WBParaSite" id="PDA_v2.g30404.t1">
    <property type="protein sequence ID" value="PDA_v2.g30404.t1"/>
    <property type="gene ID" value="PDA_v2.g30404"/>
</dbReference>
<dbReference type="SUPFAM" id="SSF53098">
    <property type="entry name" value="Ribonuclease H-like"/>
    <property type="match status" value="1"/>
</dbReference>
<feature type="domain" description="HAT C-terminal dimerisation" evidence="6">
    <location>
        <begin position="247"/>
        <end position="327"/>
    </location>
</feature>
<keyword evidence="3" id="KW-0863">Zinc-finger</keyword>
<dbReference type="Proteomes" id="UP000887578">
    <property type="component" value="Unplaced"/>
</dbReference>
<evidence type="ECO:0000256" key="5">
    <source>
        <dbReference type="ARBA" id="ARBA00023242"/>
    </source>
</evidence>
<evidence type="ECO:0000256" key="1">
    <source>
        <dbReference type="ARBA" id="ARBA00004123"/>
    </source>
</evidence>
<dbReference type="GO" id="GO:0046983">
    <property type="term" value="F:protein dimerization activity"/>
    <property type="evidence" value="ECO:0007669"/>
    <property type="project" value="InterPro"/>
</dbReference>
<organism evidence="7 8">
    <name type="scientific">Panagrolaimus davidi</name>
    <dbReference type="NCBI Taxonomy" id="227884"/>
    <lineage>
        <taxon>Eukaryota</taxon>
        <taxon>Metazoa</taxon>
        <taxon>Ecdysozoa</taxon>
        <taxon>Nematoda</taxon>
        <taxon>Chromadorea</taxon>
        <taxon>Rhabditida</taxon>
        <taxon>Tylenchina</taxon>
        <taxon>Panagrolaimomorpha</taxon>
        <taxon>Panagrolaimoidea</taxon>
        <taxon>Panagrolaimidae</taxon>
        <taxon>Panagrolaimus</taxon>
    </lineage>
</organism>
<dbReference type="AlphaFoldDB" id="A0A914QF20"/>
<evidence type="ECO:0000256" key="3">
    <source>
        <dbReference type="ARBA" id="ARBA00022771"/>
    </source>
</evidence>
<evidence type="ECO:0000313" key="7">
    <source>
        <dbReference type="Proteomes" id="UP000887578"/>
    </source>
</evidence>
<evidence type="ECO:0000256" key="2">
    <source>
        <dbReference type="ARBA" id="ARBA00022723"/>
    </source>
</evidence>
<evidence type="ECO:0000313" key="8">
    <source>
        <dbReference type="WBParaSite" id="PDA_v2.g30404.t1"/>
    </source>
</evidence>
<reference evidence="8" key="1">
    <citation type="submission" date="2022-11" db="UniProtKB">
        <authorList>
            <consortium name="WormBaseParasite"/>
        </authorList>
    </citation>
    <scope>IDENTIFICATION</scope>
</reference>
<evidence type="ECO:0000256" key="4">
    <source>
        <dbReference type="ARBA" id="ARBA00022833"/>
    </source>
</evidence>
<dbReference type="InterPro" id="IPR012337">
    <property type="entry name" value="RNaseH-like_sf"/>
</dbReference>
<comment type="subcellular location">
    <subcellularLocation>
        <location evidence="1">Nucleus</location>
    </subcellularLocation>
</comment>
<dbReference type="GO" id="GO:0005634">
    <property type="term" value="C:nucleus"/>
    <property type="evidence" value="ECO:0007669"/>
    <property type="project" value="UniProtKB-SubCell"/>
</dbReference>
<keyword evidence="4" id="KW-0862">Zinc</keyword>